<comment type="caution">
    <text evidence="1">The sequence shown here is derived from an EMBL/GenBank/DDBJ whole genome shotgun (WGS) entry which is preliminary data.</text>
</comment>
<name>A0A9D2MH75_9FIRM</name>
<accession>A0A9D2MH75</accession>
<sequence length="120" mass="14116">SIKFINSKILIIQITVILKNIQMFRISISGGTESEEKQMNNFEKFKEWINIGNEIEFTYKGEEYSVTYSLKENGKTLISFCKFCCDPSEFTSAEDFMNNAKIDEEYLKDIWDKVVDVYIY</sequence>
<feature type="non-terminal residue" evidence="1">
    <location>
        <position position="1"/>
    </location>
</feature>
<proteinExistence type="predicted"/>
<dbReference type="Proteomes" id="UP000823877">
    <property type="component" value="Unassembled WGS sequence"/>
</dbReference>
<evidence type="ECO:0000313" key="1">
    <source>
        <dbReference type="EMBL" id="HJB74706.1"/>
    </source>
</evidence>
<dbReference type="AlphaFoldDB" id="A0A9D2MH75"/>
<dbReference type="EMBL" id="DWXN01000007">
    <property type="protein sequence ID" value="HJB74706.1"/>
    <property type="molecule type" value="Genomic_DNA"/>
</dbReference>
<protein>
    <submittedName>
        <fullName evidence="1">Uncharacterized protein</fullName>
    </submittedName>
</protein>
<organism evidence="1 2">
    <name type="scientific">Candidatus Eubacterium faecale</name>
    <dbReference type="NCBI Taxonomy" id="2838568"/>
    <lineage>
        <taxon>Bacteria</taxon>
        <taxon>Bacillati</taxon>
        <taxon>Bacillota</taxon>
        <taxon>Clostridia</taxon>
        <taxon>Eubacteriales</taxon>
        <taxon>Eubacteriaceae</taxon>
        <taxon>Eubacterium</taxon>
    </lineage>
</organism>
<gene>
    <name evidence="1" type="ORF">IAA37_03420</name>
</gene>
<reference evidence="1" key="2">
    <citation type="submission" date="2021-04" db="EMBL/GenBank/DDBJ databases">
        <authorList>
            <person name="Gilroy R."/>
        </authorList>
    </citation>
    <scope>NUCLEOTIDE SEQUENCE</scope>
    <source>
        <strain evidence="1">CHK188-16595</strain>
    </source>
</reference>
<reference evidence="1" key="1">
    <citation type="journal article" date="2021" name="PeerJ">
        <title>Extensive microbial diversity within the chicken gut microbiome revealed by metagenomics and culture.</title>
        <authorList>
            <person name="Gilroy R."/>
            <person name="Ravi A."/>
            <person name="Getino M."/>
            <person name="Pursley I."/>
            <person name="Horton D.L."/>
            <person name="Alikhan N.F."/>
            <person name="Baker D."/>
            <person name="Gharbi K."/>
            <person name="Hall N."/>
            <person name="Watson M."/>
            <person name="Adriaenssens E.M."/>
            <person name="Foster-Nyarko E."/>
            <person name="Jarju S."/>
            <person name="Secka A."/>
            <person name="Antonio M."/>
            <person name="Oren A."/>
            <person name="Chaudhuri R.R."/>
            <person name="La Ragione R."/>
            <person name="Hildebrand F."/>
            <person name="Pallen M.J."/>
        </authorList>
    </citation>
    <scope>NUCLEOTIDE SEQUENCE</scope>
    <source>
        <strain evidence="1">CHK188-16595</strain>
    </source>
</reference>
<evidence type="ECO:0000313" key="2">
    <source>
        <dbReference type="Proteomes" id="UP000823877"/>
    </source>
</evidence>